<gene>
    <name evidence="1" type="ORF">GCM10022224_053010</name>
</gene>
<evidence type="ECO:0000313" key="1">
    <source>
        <dbReference type="EMBL" id="GAA3682068.1"/>
    </source>
</evidence>
<proteinExistence type="predicted"/>
<reference evidence="2" key="1">
    <citation type="journal article" date="2019" name="Int. J. Syst. Evol. Microbiol.">
        <title>The Global Catalogue of Microorganisms (GCM) 10K type strain sequencing project: providing services to taxonomists for standard genome sequencing and annotation.</title>
        <authorList>
            <consortium name="The Broad Institute Genomics Platform"/>
            <consortium name="The Broad Institute Genome Sequencing Center for Infectious Disease"/>
            <person name="Wu L."/>
            <person name="Ma J."/>
        </authorList>
    </citation>
    <scope>NUCLEOTIDE SEQUENCE [LARGE SCALE GENOMIC DNA]</scope>
    <source>
        <strain evidence="2">JCM 16904</strain>
    </source>
</reference>
<dbReference type="RefSeq" id="WP_344883567.1">
    <property type="nucleotide sequence ID" value="NZ_BAAAZP010000098.1"/>
</dbReference>
<evidence type="ECO:0008006" key="3">
    <source>
        <dbReference type="Google" id="ProtNLM"/>
    </source>
</evidence>
<dbReference type="Proteomes" id="UP001500902">
    <property type="component" value="Unassembled WGS sequence"/>
</dbReference>
<sequence>MSDAFPQHVLCVLGSGLDLAEIERIAAGFGGFVLDHEYSEAESDPRMPDAFEASMAAASFKEADRTAVESHDTVGYVLSAPMMRELAFDTSRRLLAATGALLRSGATAVKNESNGLTHGRDRWLALADRAAAATDDATLAGAIPTGAIPTGAISTGAVTGAITGAATDESLAAALVAAWVKRPIYDGHVLYSCGMHLLGAPEVEIEVAARPARDEVPGLVEHLDALAIYLLTDPRAREIEDGAGFRLTADSPRWVLRTGASDRHDEDDLFHNPYGYVRLTPAG</sequence>
<comment type="caution">
    <text evidence="1">The sequence shown here is derived from an EMBL/GenBank/DDBJ whole genome shotgun (WGS) entry which is preliminary data.</text>
</comment>
<organism evidence="1 2">
    <name type="scientific">Nonomuraea antimicrobica</name>
    <dbReference type="NCBI Taxonomy" id="561173"/>
    <lineage>
        <taxon>Bacteria</taxon>
        <taxon>Bacillati</taxon>
        <taxon>Actinomycetota</taxon>
        <taxon>Actinomycetes</taxon>
        <taxon>Streptosporangiales</taxon>
        <taxon>Streptosporangiaceae</taxon>
        <taxon>Nonomuraea</taxon>
    </lineage>
</organism>
<evidence type="ECO:0000313" key="2">
    <source>
        <dbReference type="Proteomes" id="UP001500902"/>
    </source>
</evidence>
<dbReference type="EMBL" id="BAAAZP010000098">
    <property type="protein sequence ID" value="GAA3682068.1"/>
    <property type="molecule type" value="Genomic_DNA"/>
</dbReference>
<keyword evidence="2" id="KW-1185">Reference proteome</keyword>
<name>A0ABP7C721_9ACTN</name>
<protein>
    <recommendedName>
        <fullName evidence="3">DUF4261 domain-containing protein</fullName>
    </recommendedName>
</protein>
<accession>A0ABP7C721</accession>